<name>A0A411E770_9FLAO</name>
<protein>
    <recommendedName>
        <fullName evidence="3">Selenophosphate synthetase</fullName>
    </recommendedName>
</protein>
<evidence type="ECO:0000313" key="2">
    <source>
        <dbReference type="Proteomes" id="UP000290889"/>
    </source>
</evidence>
<keyword evidence="2" id="KW-1185">Reference proteome</keyword>
<proteinExistence type="predicted"/>
<dbReference type="Proteomes" id="UP000290889">
    <property type="component" value="Chromosome"/>
</dbReference>
<dbReference type="KEGG" id="mur:EQY75_02325"/>
<evidence type="ECO:0008006" key="3">
    <source>
        <dbReference type="Google" id="ProtNLM"/>
    </source>
</evidence>
<organism evidence="1 2">
    <name type="scientific">Muriicola soli</name>
    <dbReference type="NCBI Taxonomy" id="2507538"/>
    <lineage>
        <taxon>Bacteria</taxon>
        <taxon>Pseudomonadati</taxon>
        <taxon>Bacteroidota</taxon>
        <taxon>Flavobacteriia</taxon>
        <taxon>Flavobacteriales</taxon>
        <taxon>Flavobacteriaceae</taxon>
        <taxon>Muriicola</taxon>
    </lineage>
</organism>
<dbReference type="RefSeq" id="WP_129602522.1">
    <property type="nucleotide sequence ID" value="NZ_CP035544.1"/>
</dbReference>
<dbReference type="AlphaFoldDB" id="A0A411E770"/>
<dbReference type="PROSITE" id="PS51257">
    <property type="entry name" value="PROKAR_LIPOPROTEIN"/>
    <property type="match status" value="1"/>
</dbReference>
<accession>A0A411E770</accession>
<gene>
    <name evidence="1" type="ORF">EQY75_02325</name>
</gene>
<reference evidence="1 2" key="1">
    <citation type="submission" date="2019-01" db="EMBL/GenBank/DDBJ databases">
        <title>Muriicola soli sp. nov., isolated from soil.</title>
        <authorList>
            <person name="Kang H.J."/>
            <person name="Kim S.B."/>
        </authorList>
    </citation>
    <scope>NUCLEOTIDE SEQUENCE [LARGE SCALE GENOMIC DNA]</scope>
    <source>
        <strain evidence="1 2">MMS17-SY002</strain>
    </source>
</reference>
<sequence>MSVKSFVLPAFLLLVVACKSDKKADPVKEETIIEKVAKAHGIEEWNGVEEIRFTFNVDRDTMHFERHWKWDTKTHEVQGISRGDTIIYNRKAIDSLSQNADAAFINDKYWLLAPINIFWDRKNLTYNFEDKVLAPISNDSLSKLTVVYGSDGGYTPGDAYDFYLGEDYQIKEWVFRKSNSPEPSSTTTWEDYVDLNGLKISRMHKNKEGNFSLYFTNVEVID</sequence>
<dbReference type="EMBL" id="CP035544">
    <property type="protein sequence ID" value="QBA63487.1"/>
    <property type="molecule type" value="Genomic_DNA"/>
</dbReference>
<dbReference type="OrthoDB" id="892266at2"/>
<evidence type="ECO:0000313" key="1">
    <source>
        <dbReference type="EMBL" id="QBA63487.1"/>
    </source>
</evidence>